<evidence type="ECO:0000256" key="5">
    <source>
        <dbReference type="ARBA" id="ARBA00023274"/>
    </source>
</evidence>
<dbReference type="GO" id="GO:0006412">
    <property type="term" value="P:translation"/>
    <property type="evidence" value="ECO:0007669"/>
    <property type="project" value="UniProtKB-UniRule"/>
</dbReference>
<evidence type="ECO:0000256" key="1">
    <source>
        <dbReference type="ARBA" id="ARBA00006700"/>
    </source>
</evidence>
<dbReference type="Pfam" id="PF00276">
    <property type="entry name" value="Ribosomal_L23"/>
    <property type="match status" value="1"/>
</dbReference>
<accession>A0A9D1N849</accession>
<protein>
    <recommendedName>
        <fullName evidence="6">Large ribosomal subunit protein uL23</fullName>
    </recommendedName>
</protein>
<dbReference type="GO" id="GO:0003735">
    <property type="term" value="F:structural constituent of ribosome"/>
    <property type="evidence" value="ECO:0007669"/>
    <property type="project" value="InterPro"/>
</dbReference>
<comment type="subunit">
    <text evidence="6">Part of the 50S ribosomal subunit. Contacts protein L29, and trigger factor when it is bound to the ribosome.</text>
</comment>
<dbReference type="HAMAP" id="MF_01369_B">
    <property type="entry name" value="Ribosomal_uL23_B"/>
    <property type="match status" value="1"/>
</dbReference>
<name>A0A9D1N849_9FIRM</name>
<dbReference type="EMBL" id="DVOE01000002">
    <property type="protein sequence ID" value="HIU98272.1"/>
    <property type="molecule type" value="Genomic_DNA"/>
</dbReference>
<organism evidence="7 8">
    <name type="scientific">Candidatus Limadaptatus stercoripullorum</name>
    <dbReference type="NCBI Taxonomy" id="2840846"/>
    <lineage>
        <taxon>Bacteria</taxon>
        <taxon>Bacillati</taxon>
        <taxon>Bacillota</taxon>
        <taxon>Clostridia</taxon>
        <taxon>Eubacteriales</taxon>
        <taxon>Candidatus Limadaptatus</taxon>
    </lineage>
</organism>
<evidence type="ECO:0000313" key="7">
    <source>
        <dbReference type="EMBL" id="HIU98272.1"/>
    </source>
</evidence>
<comment type="caution">
    <text evidence="7">The sequence shown here is derived from an EMBL/GenBank/DDBJ whole genome shotgun (WGS) entry which is preliminary data.</text>
</comment>
<evidence type="ECO:0000256" key="6">
    <source>
        <dbReference type="HAMAP-Rule" id="MF_01369"/>
    </source>
</evidence>
<comment type="similarity">
    <text evidence="1 6">Belongs to the universal ribosomal protein uL23 family.</text>
</comment>
<dbReference type="GO" id="GO:0005840">
    <property type="term" value="C:ribosome"/>
    <property type="evidence" value="ECO:0007669"/>
    <property type="project" value="UniProtKB-KW"/>
</dbReference>
<reference evidence="7" key="1">
    <citation type="submission" date="2020-10" db="EMBL/GenBank/DDBJ databases">
        <authorList>
            <person name="Gilroy R."/>
        </authorList>
    </citation>
    <scope>NUCLEOTIDE SEQUENCE</scope>
    <source>
        <strain evidence="7">10406</strain>
    </source>
</reference>
<dbReference type="SUPFAM" id="SSF54189">
    <property type="entry name" value="Ribosomal proteins S24e, L23 and L15e"/>
    <property type="match status" value="1"/>
</dbReference>
<reference evidence="7" key="2">
    <citation type="journal article" date="2021" name="PeerJ">
        <title>Extensive microbial diversity within the chicken gut microbiome revealed by metagenomics and culture.</title>
        <authorList>
            <person name="Gilroy R."/>
            <person name="Ravi A."/>
            <person name="Getino M."/>
            <person name="Pursley I."/>
            <person name="Horton D.L."/>
            <person name="Alikhan N.F."/>
            <person name="Baker D."/>
            <person name="Gharbi K."/>
            <person name="Hall N."/>
            <person name="Watson M."/>
            <person name="Adriaenssens E.M."/>
            <person name="Foster-Nyarko E."/>
            <person name="Jarju S."/>
            <person name="Secka A."/>
            <person name="Antonio M."/>
            <person name="Oren A."/>
            <person name="Chaudhuri R.R."/>
            <person name="La Ragione R."/>
            <person name="Hildebrand F."/>
            <person name="Pallen M.J."/>
        </authorList>
    </citation>
    <scope>NUCLEOTIDE SEQUENCE</scope>
    <source>
        <strain evidence="7">10406</strain>
    </source>
</reference>
<dbReference type="PANTHER" id="PTHR11620">
    <property type="entry name" value="60S RIBOSOMAL PROTEIN L23A"/>
    <property type="match status" value="1"/>
</dbReference>
<proteinExistence type="inferred from homology"/>
<evidence type="ECO:0000313" key="8">
    <source>
        <dbReference type="Proteomes" id="UP000886857"/>
    </source>
</evidence>
<dbReference type="Gene3D" id="3.30.70.330">
    <property type="match status" value="1"/>
</dbReference>
<dbReference type="InterPro" id="IPR012678">
    <property type="entry name" value="Ribosomal_uL23/eL15/eS24_sf"/>
</dbReference>
<evidence type="ECO:0000256" key="3">
    <source>
        <dbReference type="ARBA" id="ARBA00022884"/>
    </source>
</evidence>
<gene>
    <name evidence="6 7" type="primary">rplW</name>
    <name evidence="7" type="ORF">IAC73_00305</name>
</gene>
<sequence length="96" mass="10651">MTAYDIIIAPVLSEKSYDGIPEKRYTFKVAKTANKTQIKSAVEEIFGVKVAKVNTGNYDGKVKRMGRHEGRTSSFKKAVVILTADSKAIEFFESMA</sequence>
<dbReference type="AlphaFoldDB" id="A0A9D1N849"/>
<keyword evidence="5 6" id="KW-0687">Ribonucleoprotein</keyword>
<dbReference type="NCBIfam" id="NF004363">
    <property type="entry name" value="PRK05738.2-4"/>
    <property type="match status" value="1"/>
</dbReference>
<dbReference type="InterPro" id="IPR013025">
    <property type="entry name" value="Ribosomal_uL23-like"/>
</dbReference>
<keyword evidence="4 6" id="KW-0689">Ribosomal protein</keyword>
<dbReference type="GO" id="GO:0019843">
    <property type="term" value="F:rRNA binding"/>
    <property type="evidence" value="ECO:0007669"/>
    <property type="project" value="UniProtKB-UniRule"/>
</dbReference>
<keyword evidence="2 6" id="KW-0699">rRNA-binding</keyword>
<comment type="function">
    <text evidence="6">One of the early assembly proteins it binds 23S rRNA. One of the proteins that surrounds the polypeptide exit tunnel on the outside of the ribosome. Forms the main docking site for trigger factor binding to the ribosome.</text>
</comment>
<dbReference type="Proteomes" id="UP000886857">
    <property type="component" value="Unassembled WGS sequence"/>
</dbReference>
<evidence type="ECO:0000256" key="4">
    <source>
        <dbReference type="ARBA" id="ARBA00022980"/>
    </source>
</evidence>
<evidence type="ECO:0000256" key="2">
    <source>
        <dbReference type="ARBA" id="ARBA00022730"/>
    </source>
</evidence>
<dbReference type="GO" id="GO:1990904">
    <property type="term" value="C:ribonucleoprotein complex"/>
    <property type="evidence" value="ECO:0007669"/>
    <property type="project" value="UniProtKB-KW"/>
</dbReference>
<keyword evidence="3 6" id="KW-0694">RNA-binding</keyword>
<dbReference type="FunFam" id="3.30.70.330:FF:000001">
    <property type="entry name" value="50S ribosomal protein L23"/>
    <property type="match status" value="1"/>
</dbReference>
<dbReference type="InterPro" id="IPR012677">
    <property type="entry name" value="Nucleotide-bd_a/b_plait_sf"/>
</dbReference>